<dbReference type="OrthoDB" id="421038at2759"/>
<evidence type="ECO:0000313" key="7">
    <source>
        <dbReference type="EMBL" id="ORY87631.1"/>
    </source>
</evidence>
<keyword evidence="5" id="KW-1133">Transmembrane helix</keyword>
<feature type="chain" id="PRO_5011817704" description="1,3-beta-glucanosyltransferase" evidence="4">
    <location>
        <begin position="17"/>
        <end position="530"/>
    </location>
</feature>
<keyword evidence="4" id="KW-0449">Lipoprotein</keyword>
<comment type="similarity">
    <text evidence="1 4">Belongs to the glycosyl hydrolase 72 family.</text>
</comment>
<dbReference type="Pfam" id="PF07983">
    <property type="entry name" value="X8"/>
    <property type="match status" value="1"/>
</dbReference>
<feature type="signal peptide" evidence="4">
    <location>
        <begin position="1"/>
        <end position="16"/>
    </location>
</feature>
<dbReference type="SMART" id="SM00768">
    <property type="entry name" value="X8"/>
    <property type="match status" value="1"/>
</dbReference>
<gene>
    <name evidence="7" type="ORF">BCR37DRAFT_390167</name>
</gene>
<dbReference type="GeneID" id="63787407"/>
<comment type="subcellular location">
    <subcellularLocation>
        <location evidence="4">Cell membrane</location>
        <topology evidence="4">Lipid-anchor</topology>
        <topology evidence="4">GPI-anchor</topology>
    </subcellularLocation>
</comment>
<dbReference type="STRING" id="56484.A0A1Y2FUD6"/>
<comment type="function">
    <text evidence="4">Splits internally a 1,3-beta-glucan molecule and transfers the newly generated reducing end (the donor) to the non-reducing end of another 1,3-beta-glucan molecule (the acceptor) forming a 1,3-beta linkage, resulting in the elongation of 1,3-beta-glucan chains in the cell wall.</text>
</comment>
<dbReference type="Proteomes" id="UP000193685">
    <property type="component" value="Unassembled WGS sequence"/>
</dbReference>
<dbReference type="GO" id="GO:0005886">
    <property type="term" value="C:plasma membrane"/>
    <property type="evidence" value="ECO:0007669"/>
    <property type="project" value="UniProtKB-SubCell"/>
</dbReference>
<name>A0A1Y2FUD6_PROLT</name>
<dbReference type="GO" id="GO:0071970">
    <property type="term" value="P:fungal-type cell wall (1-&gt;3)-beta-D-glucan biosynthetic process"/>
    <property type="evidence" value="ECO:0007669"/>
    <property type="project" value="TreeGrafter"/>
</dbReference>
<proteinExistence type="inferred from homology"/>
<dbReference type="Pfam" id="PF03198">
    <property type="entry name" value="Glyco_hydro_72"/>
    <property type="match status" value="1"/>
</dbReference>
<evidence type="ECO:0000256" key="1">
    <source>
        <dbReference type="ARBA" id="ARBA00007528"/>
    </source>
</evidence>
<protein>
    <recommendedName>
        <fullName evidence="4">1,3-beta-glucanosyltransferase</fullName>
        <ecNumber evidence="4">2.4.1.-</ecNumber>
    </recommendedName>
</protein>
<keyword evidence="3" id="KW-0325">Glycoprotein</keyword>
<keyword evidence="5" id="KW-0812">Transmembrane</keyword>
<keyword evidence="4" id="KW-0336">GPI-anchor</keyword>
<evidence type="ECO:0000259" key="6">
    <source>
        <dbReference type="SMART" id="SM00768"/>
    </source>
</evidence>
<dbReference type="InterPro" id="IPR004886">
    <property type="entry name" value="Glucanosyltransferase"/>
</dbReference>
<dbReference type="Gene3D" id="1.20.58.1040">
    <property type="match status" value="1"/>
</dbReference>
<dbReference type="InterPro" id="IPR017853">
    <property type="entry name" value="GH"/>
</dbReference>
<dbReference type="OMA" id="DDSIDFW"/>
<feature type="transmembrane region" description="Helical" evidence="5">
    <location>
        <begin position="510"/>
        <end position="529"/>
    </location>
</feature>
<dbReference type="SUPFAM" id="SSF51445">
    <property type="entry name" value="(Trans)glycosidases"/>
    <property type="match status" value="1"/>
</dbReference>
<evidence type="ECO:0000256" key="5">
    <source>
        <dbReference type="SAM" id="Phobius"/>
    </source>
</evidence>
<keyword evidence="4 5" id="KW-0472">Membrane</keyword>
<dbReference type="RefSeq" id="XP_040728126.1">
    <property type="nucleotide sequence ID" value="XM_040870808.1"/>
</dbReference>
<reference evidence="7 8" key="1">
    <citation type="submission" date="2016-07" db="EMBL/GenBank/DDBJ databases">
        <title>Pervasive Adenine N6-methylation of Active Genes in Fungi.</title>
        <authorList>
            <consortium name="DOE Joint Genome Institute"/>
            <person name="Mondo S.J."/>
            <person name="Dannebaum R.O."/>
            <person name="Kuo R.C."/>
            <person name="Labutti K."/>
            <person name="Haridas S."/>
            <person name="Kuo A."/>
            <person name="Salamov A."/>
            <person name="Ahrendt S.R."/>
            <person name="Lipzen A."/>
            <person name="Sullivan W."/>
            <person name="Andreopoulos W.B."/>
            <person name="Clum A."/>
            <person name="Lindquist E."/>
            <person name="Daum C."/>
            <person name="Ramamoorthy G.K."/>
            <person name="Gryganskyi A."/>
            <person name="Culley D."/>
            <person name="Magnuson J.K."/>
            <person name="James T.Y."/>
            <person name="O'Malley M.A."/>
            <person name="Stajich J.E."/>
            <person name="Spatafora J.W."/>
            <person name="Visel A."/>
            <person name="Grigoriev I.V."/>
        </authorList>
    </citation>
    <scope>NUCLEOTIDE SEQUENCE [LARGE SCALE GENOMIC DNA]</scope>
    <source>
        <strain evidence="7 8">12-1054</strain>
    </source>
</reference>
<dbReference type="GO" id="GO:0098552">
    <property type="term" value="C:side of membrane"/>
    <property type="evidence" value="ECO:0007669"/>
    <property type="project" value="UniProtKB-KW"/>
</dbReference>
<comment type="caution">
    <text evidence="7">The sequence shown here is derived from an EMBL/GenBank/DDBJ whole genome shotgun (WGS) entry which is preliminary data.</text>
</comment>
<dbReference type="GO" id="GO:0042124">
    <property type="term" value="F:1,3-beta-glucanosyltransferase activity"/>
    <property type="evidence" value="ECO:0007669"/>
    <property type="project" value="TreeGrafter"/>
</dbReference>
<keyword evidence="2 4" id="KW-0732">Signal</keyword>
<dbReference type="Gene3D" id="3.20.20.80">
    <property type="entry name" value="Glycosidases"/>
    <property type="match status" value="1"/>
</dbReference>
<dbReference type="EC" id="2.4.1.-" evidence="4"/>
<keyword evidence="4 7" id="KW-0808">Transferase</keyword>
<keyword evidence="8" id="KW-1185">Reference proteome</keyword>
<dbReference type="GO" id="GO:0031505">
    <property type="term" value="P:fungal-type cell wall organization"/>
    <property type="evidence" value="ECO:0007669"/>
    <property type="project" value="TreeGrafter"/>
</dbReference>
<feature type="domain" description="X8" evidence="6">
    <location>
        <begin position="379"/>
        <end position="469"/>
    </location>
</feature>
<organism evidence="7 8">
    <name type="scientific">Protomyces lactucae-debilis</name>
    <dbReference type="NCBI Taxonomy" id="2754530"/>
    <lineage>
        <taxon>Eukaryota</taxon>
        <taxon>Fungi</taxon>
        <taxon>Dikarya</taxon>
        <taxon>Ascomycota</taxon>
        <taxon>Taphrinomycotina</taxon>
        <taxon>Taphrinomycetes</taxon>
        <taxon>Taphrinales</taxon>
        <taxon>Protomycetaceae</taxon>
        <taxon>Protomyces</taxon>
    </lineage>
</organism>
<sequence>MRASIILASLCALASAAISPLQINGTKFFTSNDGKQFYFKGVAYQPLSASGQLRNEQTGSTIDDPLANPAGCAQDVKFLTDLGANAIRVYRVNATLNHDECMQTFADAGIYLILDLETPDTTVKSDSPTWTVAQYNDFIVNLDAFRKYPNTAAFFIGNEVVDTANRTVAAPFVKAAARDMRAYQQSTSGRYIPIGYATADVKDLQIQLAEYLSCGKPSDGIDFYGLNVYRWCGQSSYTQSGYDVIESQYKALGRPFILSETGCNIPVGQTRTFGELEPVYGIMADVVSGAIIYEYNQEDNMYGLVTTASVGATPTPLPDYAVLKKQWQSISPPITMLSDYQAPGTSTIACPPATSGFVAATNLPPTPDSAFCACAVKNAKCSTGGTLADKDIAKAFGTVCGLNGGTACSVVTANGSSPGTYGDYSFCSGQQQLALVYNNYYALQKSASDACGFPGATLVGSPANAKCTHAPLAALAQSGSASGSGGSSSAGGSTTSSGAKSASISDVRPLGLLSVGLGAVIMAVSLFVVA</sequence>
<evidence type="ECO:0000256" key="3">
    <source>
        <dbReference type="ARBA" id="ARBA00023180"/>
    </source>
</evidence>
<evidence type="ECO:0000256" key="4">
    <source>
        <dbReference type="RuleBase" id="RU361209"/>
    </source>
</evidence>
<evidence type="ECO:0000256" key="2">
    <source>
        <dbReference type="ARBA" id="ARBA00022729"/>
    </source>
</evidence>
<dbReference type="PANTHER" id="PTHR31468">
    <property type="entry name" value="1,3-BETA-GLUCANOSYLTRANSFERASE GAS1"/>
    <property type="match status" value="1"/>
</dbReference>
<evidence type="ECO:0000313" key="8">
    <source>
        <dbReference type="Proteomes" id="UP000193685"/>
    </source>
</evidence>
<dbReference type="AlphaFoldDB" id="A0A1Y2FUD6"/>
<dbReference type="EMBL" id="MCFI01000001">
    <property type="protein sequence ID" value="ORY87631.1"/>
    <property type="molecule type" value="Genomic_DNA"/>
</dbReference>
<dbReference type="InterPro" id="IPR012946">
    <property type="entry name" value="X8"/>
</dbReference>
<dbReference type="PANTHER" id="PTHR31468:SF8">
    <property type="entry name" value="1,3-BETA-GLUCANOSYLTRANSFERASE GAS2"/>
    <property type="match status" value="1"/>
</dbReference>
<accession>A0A1Y2FUD6</accession>